<evidence type="ECO:0000313" key="6">
    <source>
        <dbReference type="EMBL" id="AEA42849.1"/>
    </source>
</evidence>
<keyword evidence="5" id="KW-0813">Transport</keyword>
<evidence type="ECO:0000256" key="4">
    <source>
        <dbReference type="ARBA" id="ARBA00023136"/>
    </source>
</evidence>
<keyword evidence="7" id="KW-1185">Reference proteome</keyword>
<dbReference type="eggNOG" id="COG0805">
    <property type="taxonomic scope" value="Bacteria"/>
</dbReference>
<keyword evidence="5" id="KW-0653">Protein transport</keyword>
<dbReference type="NCBIfam" id="TIGR00945">
    <property type="entry name" value="tatC"/>
    <property type="match status" value="1"/>
</dbReference>
<dbReference type="RefSeq" id="WP_013685621.1">
    <property type="nucleotide sequence ID" value="NC_015321.1"/>
</dbReference>
<comment type="function">
    <text evidence="5">Part of the twin-arginine translocation (Tat) system that transports large folded proteins containing a characteristic twin-arginine motif in their signal peptide across membranes.</text>
</comment>
<reference evidence="6 7" key="1">
    <citation type="journal article" date="2011" name="Stand. Genomic Sci.">
        <title>Complete genome sequence of the gliding freshwater bacterium Fluviicola taffensis type strain (RW262).</title>
        <authorList>
            <person name="Woyke T."/>
            <person name="Chertkov O."/>
            <person name="Lapidus A."/>
            <person name="Nolan M."/>
            <person name="Lucas S."/>
            <person name="Del Rio T.G."/>
            <person name="Tice H."/>
            <person name="Cheng J.F."/>
            <person name="Tapia R."/>
            <person name="Han C."/>
            <person name="Goodwin L."/>
            <person name="Pitluck S."/>
            <person name="Liolios K."/>
            <person name="Pagani I."/>
            <person name="Ivanova N."/>
            <person name="Huntemann M."/>
            <person name="Mavromatis K."/>
            <person name="Mikhailova N."/>
            <person name="Pati A."/>
            <person name="Chen A."/>
            <person name="Palaniappan K."/>
            <person name="Land M."/>
            <person name="Hauser L."/>
            <person name="Brambilla E.M."/>
            <person name="Rohde M."/>
            <person name="Mwirichia R."/>
            <person name="Sikorski J."/>
            <person name="Tindall B.J."/>
            <person name="Goker M."/>
            <person name="Bristow J."/>
            <person name="Eisen J.A."/>
            <person name="Markowitz V."/>
            <person name="Hugenholtz P."/>
            <person name="Klenk H.P."/>
            <person name="Kyrpides N.C."/>
        </authorList>
    </citation>
    <scope>NUCLEOTIDE SEQUENCE [LARGE SCALE GENOMIC DNA]</scope>
    <source>
        <strain evidence="7">DSM 16823 / RW262 / RW262</strain>
    </source>
</reference>
<dbReference type="GO" id="GO:0033281">
    <property type="term" value="C:TAT protein transport complex"/>
    <property type="evidence" value="ECO:0007669"/>
    <property type="project" value="UniProtKB-UniRule"/>
</dbReference>
<comment type="similarity">
    <text evidence="5">Belongs to the TatC family.</text>
</comment>
<feature type="transmembrane region" description="Helical" evidence="5">
    <location>
        <begin position="230"/>
        <end position="250"/>
    </location>
</feature>
<accession>F2IJG1</accession>
<dbReference type="HAMAP" id="MF_00902">
    <property type="entry name" value="TatC"/>
    <property type="match status" value="1"/>
</dbReference>
<keyword evidence="4 5" id="KW-0472">Membrane</keyword>
<feature type="transmembrane region" description="Helical" evidence="5">
    <location>
        <begin position="126"/>
        <end position="150"/>
    </location>
</feature>
<comment type="subcellular location">
    <subcellularLocation>
        <location evidence="5">Cell inner membrane</location>
        <topology evidence="5">Multi-pass membrane protein</topology>
    </subcellularLocation>
    <subcellularLocation>
        <location evidence="1">Membrane</location>
        <topology evidence="1">Multi-pass membrane protein</topology>
    </subcellularLocation>
</comment>
<proteinExistence type="inferred from homology"/>
<dbReference type="PRINTS" id="PR01840">
    <property type="entry name" value="TATCFAMILY"/>
</dbReference>
<evidence type="ECO:0000256" key="1">
    <source>
        <dbReference type="ARBA" id="ARBA00004141"/>
    </source>
</evidence>
<keyword evidence="5" id="KW-0811">Translocation</keyword>
<evidence type="ECO:0000256" key="5">
    <source>
        <dbReference type="HAMAP-Rule" id="MF_00902"/>
    </source>
</evidence>
<dbReference type="OrthoDB" id="9777044at2"/>
<dbReference type="GO" id="GO:0043953">
    <property type="term" value="P:protein transport by the Tat complex"/>
    <property type="evidence" value="ECO:0007669"/>
    <property type="project" value="UniProtKB-UniRule"/>
</dbReference>
<dbReference type="Proteomes" id="UP000007463">
    <property type="component" value="Chromosome"/>
</dbReference>
<dbReference type="PANTHER" id="PTHR30371:SF0">
    <property type="entry name" value="SEC-INDEPENDENT PROTEIN TRANSLOCASE PROTEIN TATC, CHLOROPLASTIC-RELATED"/>
    <property type="match status" value="1"/>
</dbReference>
<evidence type="ECO:0000256" key="3">
    <source>
        <dbReference type="ARBA" id="ARBA00022989"/>
    </source>
</evidence>
<sequence length="261" mass="30036">MEEENNMSFLQHLEELRWRLVRCAIAIFVLAIAIWWFKEWIMDNIFLSMKSPNFITYKWFCNYLGICVEDIQIDIQSTAVGGQFGYAIWMSFLGAIVVAFPYIFYQLWAFVKPGLKQNEKSMVKGIVFYVSLLFFTGILFGYFVVAPMSIQFFGSFTLSSSIENNFMLNSFMSTILSTVFYTGLFFLLPIVSYLLGKIGLVSSEFLKKYRKHAIVAVLILAAIITPPDIISQVIVSIPILLLYEIGIFVVKRVEKTRLNNE</sequence>
<dbReference type="EMBL" id="CP002542">
    <property type="protein sequence ID" value="AEA42849.1"/>
    <property type="molecule type" value="Genomic_DNA"/>
</dbReference>
<gene>
    <name evidence="5" type="primary">tatC</name>
    <name evidence="6" type="ordered locus">Fluta_0848</name>
</gene>
<organism evidence="6 7">
    <name type="scientific">Fluviicola taffensis (strain DSM 16823 / NCIMB 13979 / RW262)</name>
    <dbReference type="NCBI Taxonomy" id="755732"/>
    <lineage>
        <taxon>Bacteria</taxon>
        <taxon>Pseudomonadati</taxon>
        <taxon>Bacteroidota</taxon>
        <taxon>Flavobacteriia</taxon>
        <taxon>Flavobacteriales</taxon>
        <taxon>Crocinitomicaceae</taxon>
        <taxon>Fluviicola</taxon>
    </lineage>
</organism>
<feature type="transmembrane region" description="Helical" evidence="5">
    <location>
        <begin position="170"/>
        <end position="196"/>
    </location>
</feature>
<evidence type="ECO:0000313" key="7">
    <source>
        <dbReference type="Proteomes" id="UP000007463"/>
    </source>
</evidence>
<dbReference type="HOGENOM" id="CLU_031942_3_2_10"/>
<dbReference type="PANTHER" id="PTHR30371">
    <property type="entry name" value="SEC-INDEPENDENT PROTEIN TRANSLOCASE PROTEIN TATC"/>
    <property type="match status" value="1"/>
</dbReference>
<feature type="transmembrane region" description="Helical" evidence="5">
    <location>
        <begin position="20"/>
        <end position="37"/>
    </location>
</feature>
<feature type="transmembrane region" description="Helical" evidence="5">
    <location>
        <begin position="86"/>
        <end position="105"/>
    </location>
</feature>
<keyword evidence="5" id="KW-0997">Cell inner membrane</keyword>
<keyword evidence="3 5" id="KW-1133">Transmembrane helix</keyword>
<keyword evidence="5" id="KW-1003">Cell membrane</keyword>
<reference evidence="7" key="2">
    <citation type="submission" date="2011-02" db="EMBL/GenBank/DDBJ databases">
        <title>The complete genome of Fluviicola taffensis DSM 16823.</title>
        <authorList>
            <consortium name="US DOE Joint Genome Institute (JGI-PGF)"/>
            <person name="Lucas S."/>
            <person name="Copeland A."/>
            <person name="Lapidus A."/>
            <person name="Bruce D."/>
            <person name="Goodwin L."/>
            <person name="Pitluck S."/>
            <person name="Kyrpides N."/>
            <person name="Mavromatis K."/>
            <person name="Ivanova N."/>
            <person name="Mikhailova N."/>
            <person name="Pagani I."/>
            <person name="Chertkov O."/>
            <person name="Detter J.C."/>
            <person name="Han C."/>
            <person name="Tapia R."/>
            <person name="Land M."/>
            <person name="Hauser L."/>
            <person name="Markowitz V."/>
            <person name="Cheng J.-F."/>
            <person name="Hugenholtz P."/>
            <person name="Woyke T."/>
            <person name="Wu D."/>
            <person name="Tindall B."/>
            <person name="Pomrenke H.G."/>
            <person name="Brambilla E."/>
            <person name="Klenk H.-P."/>
            <person name="Eisen J.A."/>
        </authorList>
    </citation>
    <scope>NUCLEOTIDE SEQUENCE [LARGE SCALE GENOMIC DNA]</scope>
    <source>
        <strain evidence="7">DSM 16823 / RW262 / RW262</strain>
    </source>
</reference>
<dbReference type="GO" id="GO:0065002">
    <property type="term" value="P:intracellular protein transmembrane transport"/>
    <property type="evidence" value="ECO:0007669"/>
    <property type="project" value="TreeGrafter"/>
</dbReference>
<comment type="subunit">
    <text evidence="5">Forms a complex with TatA.</text>
</comment>
<name>F2IJG1_FLUTR</name>
<dbReference type="STRING" id="755732.Fluta_0848"/>
<dbReference type="Pfam" id="PF00902">
    <property type="entry name" value="TatC"/>
    <property type="match status" value="1"/>
</dbReference>
<protein>
    <recommendedName>
        <fullName evidence="5">Sec-independent protein translocase protein TatC</fullName>
    </recommendedName>
</protein>
<keyword evidence="2 5" id="KW-0812">Transmembrane</keyword>
<dbReference type="KEGG" id="fte:Fluta_0848"/>
<dbReference type="InterPro" id="IPR002033">
    <property type="entry name" value="TatC"/>
</dbReference>
<dbReference type="GO" id="GO:0009977">
    <property type="term" value="F:proton motive force dependent protein transmembrane transporter activity"/>
    <property type="evidence" value="ECO:0007669"/>
    <property type="project" value="TreeGrafter"/>
</dbReference>
<evidence type="ECO:0000256" key="2">
    <source>
        <dbReference type="ARBA" id="ARBA00022692"/>
    </source>
</evidence>
<feature type="transmembrane region" description="Helical" evidence="5">
    <location>
        <begin position="208"/>
        <end position="224"/>
    </location>
</feature>
<dbReference type="AlphaFoldDB" id="F2IJG1"/>